<feature type="transmembrane region" description="Helical" evidence="1">
    <location>
        <begin position="49"/>
        <end position="68"/>
    </location>
</feature>
<keyword evidence="3" id="KW-1185">Reference proteome</keyword>
<organism evidence="2 3">
    <name type="scientific">Marinobacterium aestuariivivens</name>
    <dbReference type="NCBI Taxonomy" id="1698799"/>
    <lineage>
        <taxon>Bacteria</taxon>
        <taxon>Pseudomonadati</taxon>
        <taxon>Pseudomonadota</taxon>
        <taxon>Gammaproteobacteria</taxon>
        <taxon>Oceanospirillales</taxon>
        <taxon>Oceanospirillaceae</taxon>
        <taxon>Marinobacterium</taxon>
    </lineage>
</organism>
<dbReference type="EMBL" id="JBHSWE010000001">
    <property type="protein sequence ID" value="MFC6669985.1"/>
    <property type="molecule type" value="Genomic_DNA"/>
</dbReference>
<evidence type="ECO:0000313" key="3">
    <source>
        <dbReference type="Proteomes" id="UP001596422"/>
    </source>
</evidence>
<dbReference type="Proteomes" id="UP001596422">
    <property type="component" value="Unassembled WGS sequence"/>
</dbReference>
<evidence type="ECO:0008006" key="4">
    <source>
        <dbReference type="Google" id="ProtNLM"/>
    </source>
</evidence>
<proteinExistence type="predicted"/>
<feature type="transmembrane region" description="Helical" evidence="1">
    <location>
        <begin position="199"/>
        <end position="220"/>
    </location>
</feature>
<feature type="transmembrane region" description="Helical" evidence="1">
    <location>
        <begin position="166"/>
        <end position="187"/>
    </location>
</feature>
<evidence type="ECO:0000256" key="1">
    <source>
        <dbReference type="SAM" id="Phobius"/>
    </source>
</evidence>
<reference evidence="3" key="1">
    <citation type="journal article" date="2019" name="Int. J. Syst. Evol. Microbiol.">
        <title>The Global Catalogue of Microorganisms (GCM) 10K type strain sequencing project: providing services to taxonomists for standard genome sequencing and annotation.</title>
        <authorList>
            <consortium name="The Broad Institute Genomics Platform"/>
            <consortium name="The Broad Institute Genome Sequencing Center for Infectious Disease"/>
            <person name="Wu L."/>
            <person name="Ma J."/>
        </authorList>
    </citation>
    <scope>NUCLEOTIDE SEQUENCE [LARGE SCALE GENOMIC DNA]</scope>
    <source>
        <strain evidence="3">NBRC 111756</strain>
    </source>
</reference>
<name>A0ABW1ZXS5_9GAMM</name>
<evidence type="ECO:0000313" key="2">
    <source>
        <dbReference type="EMBL" id="MFC6669985.1"/>
    </source>
</evidence>
<dbReference type="RefSeq" id="WP_379908504.1">
    <property type="nucleotide sequence ID" value="NZ_JBHSWE010000001.1"/>
</dbReference>
<feature type="transmembrane region" description="Helical" evidence="1">
    <location>
        <begin position="136"/>
        <end position="154"/>
    </location>
</feature>
<keyword evidence="1" id="KW-1133">Transmembrane helix</keyword>
<feature type="transmembrane region" description="Helical" evidence="1">
    <location>
        <begin position="74"/>
        <end position="91"/>
    </location>
</feature>
<protein>
    <recommendedName>
        <fullName evidence="4">Membrane transporter protein</fullName>
    </recommendedName>
</protein>
<sequence>MVVGPAYFFIATENDSAFVVLAALSSMNAMTATLVFTSIYLVVSHRVSLWLSLLLSSLGWLASIAFLLRNVESGVVSTLLFASAFAAAKWLSRRIRMDMPRQNTRNGGLDILWRAAAAGILVGIGTGLVSYTGPSLSGAIVGFPIGMTTILITLHRRHGHAVARATIAAAQTGMLSIFSFLLVLAFFPDAFETEFAFALAVSTALLTTSFSCSLTVTPFLPPWAKARNRTGGRHAFRST</sequence>
<keyword evidence="1" id="KW-0812">Transmembrane</keyword>
<keyword evidence="1" id="KW-0472">Membrane</keyword>
<accession>A0ABW1ZXS5</accession>
<gene>
    <name evidence="2" type="ORF">ACFQDL_07720</name>
</gene>
<feature type="transmembrane region" description="Helical" evidence="1">
    <location>
        <begin position="111"/>
        <end position="130"/>
    </location>
</feature>
<comment type="caution">
    <text evidence="2">The sequence shown here is derived from an EMBL/GenBank/DDBJ whole genome shotgun (WGS) entry which is preliminary data.</text>
</comment>
<feature type="transmembrane region" description="Helical" evidence="1">
    <location>
        <begin position="17"/>
        <end position="42"/>
    </location>
</feature>